<sequence>MKSTLLISLFISFQISLNYSFDYRLEYEIKDIDSDSIQLVNYYVNSKNNDYFADIRKNMKSGYKFYFRDQDKLTGQAIINGNYKNPGTVILHDSLTSTFSNMYDFKAKNYKIEKLKDTLINSKRFARVIFKLINPKKAKRKKIGSHIYIIDTTKVMKPLLTDPTILNIWRLNKNIPYGLIVEKQVYSSKGELTWTEKLKEVNPVNFNLLIK</sequence>
<evidence type="ECO:0008006" key="3">
    <source>
        <dbReference type="Google" id="ProtNLM"/>
    </source>
</evidence>
<dbReference type="EMBL" id="QRDV01000011">
    <property type="protein sequence ID" value="RED38245.1"/>
    <property type="molecule type" value="Genomic_DNA"/>
</dbReference>
<dbReference type="Proteomes" id="UP000256980">
    <property type="component" value="Unassembled WGS sequence"/>
</dbReference>
<keyword evidence="2" id="KW-1185">Reference proteome</keyword>
<proteinExistence type="predicted"/>
<comment type="caution">
    <text evidence="1">The sequence shown here is derived from an EMBL/GenBank/DDBJ whole genome shotgun (WGS) entry which is preliminary data.</text>
</comment>
<name>A0A3D9GPV6_9FLAO</name>
<dbReference type="RefSeq" id="WP_115818855.1">
    <property type="nucleotide sequence ID" value="NZ_QRDV01000011.1"/>
</dbReference>
<evidence type="ECO:0000313" key="2">
    <source>
        <dbReference type="Proteomes" id="UP000256980"/>
    </source>
</evidence>
<accession>A0A3D9GPV6</accession>
<protein>
    <recommendedName>
        <fullName evidence="3">GLPGLI family protein</fullName>
    </recommendedName>
</protein>
<evidence type="ECO:0000313" key="1">
    <source>
        <dbReference type="EMBL" id="RED38245.1"/>
    </source>
</evidence>
<organism evidence="1 2">
    <name type="scientific">Winogradskyella eximia</name>
    <dbReference type="NCBI Taxonomy" id="262006"/>
    <lineage>
        <taxon>Bacteria</taxon>
        <taxon>Pseudomonadati</taxon>
        <taxon>Bacteroidota</taxon>
        <taxon>Flavobacteriia</taxon>
        <taxon>Flavobacteriales</taxon>
        <taxon>Flavobacteriaceae</taxon>
        <taxon>Winogradskyella</taxon>
    </lineage>
</organism>
<dbReference type="OrthoDB" id="1430565at2"/>
<dbReference type="AlphaFoldDB" id="A0A3D9GPV6"/>
<gene>
    <name evidence="1" type="ORF">DFQ10_11166</name>
</gene>
<reference evidence="1 2" key="1">
    <citation type="submission" date="2018-07" db="EMBL/GenBank/DDBJ databases">
        <title>Genomic Encyclopedia of Type Strains, Phase III (KMG-III): the genomes of soil and plant-associated and newly described type strains.</title>
        <authorList>
            <person name="Whitman W."/>
        </authorList>
    </citation>
    <scope>NUCLEOTIDE SEQUENCE [LARGE SCALE GENOMIC DNA]</scope>
    <source>
        <strain evidence="1 2">CECT 7946</strain>
    </source>
</reference>